<reference evidence="2 3" key="1">
    <citation type="submission" date="2018-11" db="EMBL/GenBank/DDBJ databases">
        <title>The draft genome sequence of Amphritea balenae JAMM 1525T.</title>
        <authorList>
            <person name="Fang Z."/>
            <person name="Zhang Y."/>
            <person name="Han X."/>
        </authorList>
    </citation>
    <scope>NUCLEOTIDE SEQUENCE [LARGE SCALE GENOMIC DNA]</scope>
    <source>
        <strain evidence="2 3">JAMM 1525</strain>
    </source>
</reference>
<dbReference type="InterPro" id="IPR007498">
    <property type="entry name" value="PqiA-like"/>
</dbReference>
<feature type="transmembrane region" description="Helical" evidence="1">
    <location>
        <begin position="173"/>
        <end position="192"/>
    </location>
</feature>
<organism evidence="2 3">
    <name type="scientific">Amphritea balenae</name>
    <dbReference type="NCBI Taxonomy" id="452629"/>
    <lineage>
        <taxon>Bacteria</taxon>
        <taxon>Pseudomonadati</taxon>
        <taxon>Pseudomonadota</taxon>
        <taxon>Gammaproteobacteria</taxon>
        <taxon>Oceanospirillales</taxon>
        <taxon>Oceanospirillaceae</taxon>
        <taxon>Amphritea</taxon>
    </lineage>
</organism>
<proteinExistence type="predicted"/>
<accession>A0A3P1SSW0</accession>
<gene>
    <name evidence="2" type="ORF">EHS89_09400</name>
</gene>
<feature type="transmembrane region" description="Helical" evidence="1">
    <location>
        <begin position="143"/>
        <end position="161"/>
    </location>
</feature>
<dbReference type="Proteomes" id="UP000267535">
    <property type="component" value="Unassembled WGS sequence"/>
</dbReference>
<evidence type="ECO:0000313" key="3">
    <source>
        <dbReference type="Proteomes" id="UP000267535"/>
    </source>
</evidence>
<protein>
    <submittedName>
        <fullName evidence="2">Paraquat-inducible protein A</fullName>
    </submittedName>
</protein>
<feature type="transmembrane region" description="Helical" evidence="1">
    <location>
        <begin position="95"/>
        <end position="122"/>
    </location>
</feature>
<name>A0A3P1SSW0_9GAMM</name>
<dbReference type="RefSeq" id="WP_124925885.1">
    <property type="nucleotide sequence ID" value="NZ_BMOH01000006.1"/>
</dbReference>
<dbReference type="Pfam" id="PF04403">
    <property type="entry name" value="PqiA"/>
    <property type="match status" value="1"/>
</dbReference>
<keyword evidence="1" id="KW-0472">Membrane</keyword>
<evidence type="ECO:0000313" key="2">
    <source>
        <dbReference type="EMBL" id="RRC99695.1"/>
    </source>
</evidence>
<dbReference type="OrthoDB" id="5291921at2"/>
<comment type="caution">
    <text evidence="2">The sequence shown here is derived from an EMBL/GenBank/DDBJ whole genome shotgun (WGS) entry which is preliminary data.</text>
</comment>
<keyword evidence="1" id="KW-0812">Transmembrane</keyword>
<sequence>MTAHTEDQLIACHECDLLIEEVENQPGQDVICPRCNARLYYTTINGIERLLALSLAGLILFIPANLFPILTLKVFGQNQSQIILNSAMSLFDGGLFLIALLIMLFAIVIPLLQLLALLYISCSLHFGWGGRLLRQAMHSYQHLRGWGMLEIFLLGVLVSIIKLKDIAQLEIGLGLYSLAALIILITLMGITFNPHQLWQQIDHHRQQSKRYD</sequence>
<keyword evidence="3" id="KW-1185">Reference proteome</keyword>
<dbReference type="AlphaFoldDB" id="A0A3P1SSW0"/>
<evidence type="ECO:0000256" key="1">
    <source>
        <dbReference type="SAM" id="Phobius"/>
    </source>
</evidence>
<feature type="transmembrane region" description="Helical" evidence="1">
    <location>
        <begin position="50"/>
        <end position="75"/>
    </location>
</feature>
<dbReference type="EMBL" id="RQXV01000004">
    <property type="protein sequence ID" value="RRC99695.1"/>
    <property type="molecule type" value="Genomic_DNA"/>
</dbReference>
<keyword evidence="1" id="KW-1133">Transmembrane helix</keyword>